<dbReference type="InterPro" id="IPR029060">
    <property type="entry name" value="PIN-like_dom_sf"/>
</dbReference>
<dbReference type="SUPFAM" id="SSF88723">
    <property type="entry name" value="PIN domain-like"/>
    <property type="match status" value="1"/>
</dbReference>
<proteinExistence type="inferred from homology"/>
<dbReference type="InterPro" id="IPR050556">
    <property type="entry name" value="Type_II_TA_system_RNase"/>
</dbReference>
<evidence type="ECO:0000259" key="8">
    <source>
        <dbReference type="Pfam" id="PF01850"/>
    </source>
</evidence>
<evidence type="ECO:0000256" key="4">
    <source>
        <dbReference type="ARBA" id="ARBA00022723"/>
    </source>
</evidence>
<keyword evidence="10" id="KW-1185">Reference proteome</keyword>
<evidence type="ECO:0000313" key="10">
    <source>
        <dbReference type="Proteomes" id="UP000718278"/>
    </source>
</evidence>
<dbReference type="Gene3D" id="3.40.50.1010">
    <property type="entry name" value="5'-nuclease"/>
    <property type="match status" value="1"/>
</dbReference>
<keyword evidence="2" id="KW-1277">Toxin-antitoxin system</keyword>
<keyword evidence="5" id="KW-0378">Hydrolase</keyword>
<gene>
    <name evidence="9" type="ORF">IPV26_14700</name>
</gene>
<dbReference type="PANTHER" id="PTHR33653">
    <property type="entry name" value="RIBONUCLEASE VAPC2"/>
    <property type="match status" value="1"/>
</dbReference>
<dbReference type="PANTHER" id="PTHR33653:SF1">
    <property type="entry name" value="RIBONUCLEASE VAPC2"/>
    <property type="match status" value="1"/>
</dbReference>
<keyword evidence="4" id="KW-0479">Metal-binding</keyword>
<protein>
    <submittedName>
        <fullName evidence="9">PIN domain-containing protein</fullName>
    </submittedName>
</protein>
<accession>A0ABS3K1X2</accession>
<dbReference type="EMBL" id="JADIJS010000003">
    <property type="protein sequence ID" value="MBO1040915.1"/>
    <property type="molecule type" value="Genomic_DNA"/>
</dbReference>
<comment type="similarity">
    <text evidence="7">Belongs to the PINc/VapC protein family.</text>
</comment>
<name>A0ABS3K1X2_9HYPH</name>
<keyword evidence="6" id="KW-0460">Magnesium</keyword>
<dbReference type="Pfam" id="PF01850">
    <property type="entry name" value="PIN"/>
    <property type="match status" value="1"/>
</dbReference>
<evidence type="ECO:0000256" key="3">
    <source>
        <dbReference type="ARBA" id="ARBA00022722"/>
    </source>
</evidence>
<dbReference type="InterPro" id="IPR002716">
    <property type="entry name" value="PIN_dom"/>
</dbReference>
<organism evidence="9 10">
    <name type="scientific">Brucella pituitosa</name>
    <dbReference type="NCBI Taxonomy" id="571256"/>
    <lineage>
        <taxon>Bacteria</taxon>
        <taxon>Pseudomonadati</taxon>
        <taxon>Pseudomonadota</taxon>
        <taxon>Alphaproteobacteria</taxon>
        <taxon>Hyphomicrobiales</taxon>
        <taxon>Brucellaceae</taxon>
        <taxon>Brucella/Ochrobactrum group</taxon>
        <taxon>Brucella</taxon>
    </lineage>
</organism>
<reference evidence="9 10" key="1">
    <citation type="submission" date="2020-10" db="EMBL/GenBank/DDBJ databases">
        <title>Genomic characterization of underground lake bacteria from Wind Cave National Park: Insight into the archetypical LuxI/LuxR and identification of LuxR solos.</title>
        <authorList>
            <person name="Wengert P.C."/>
            <person name="Savka M.A."/>
        </authorList>
    </citation>
    <scope>NUCLEOTIDE SEQUENCE [LARGE SCALE GENOMIC DNA]</scope>
    <source>
        <strain evidence="9 10">SD316</strain>
    </source>
</reference>
<evidence type="ECO:0000256" key="6">
    <source>
        <dbReference type="ARBA" id="ARBA00022842"/>
    </source>
</evidence>
<evidence type="ECO:0000256" key="1">
    <source>
        <dbReference type="ARBA" id="ARBA00001946"/>
    </source>
</evidence>
<evidence type="ECO:0000256" key="5">
    <source>
        <dbReference type="ARBA" id="ARBA00022801"/>
    </source>
</evidence>
<keyword evidence="3" id="KW-0540">Nuclease</keyword>
<sequence length="153" mass="16809">MISALAPDRPALSSEIADFFLQNTDKLFLSAVTVQEIQKGAVKLRLDSGNKSKKATALSNWLDSLIEKFADKILPVDAAVARVAGVVEATATVKGRNPGFADVLIASSAKAYELVLLTANMKHFEPLISNWEIRSNNFSVFKCAFYLTRRYAR</sequence>
<comment type="cofactor">
    <cofactor evidence="1">
        <name>Mg(2+)</name>
        <dbReference type="ChEBI" id="CHEBI:18420"/>
    </cofactor>
</comment>
<comment type="caution">
    <text evidence="9">The sequence shown here is derived from an EMBL/GenBank/DDBJ whole genome shotgun (WGS) entry which is preliminary data.</text>
</comment>
<evidence type="ECO:0000256" key="2">
    <source>
        <dbReference type="ARBA" id="ARBA00022649"/>
    </source>
</evidence>
<feature type="domain" description="PIN" evidence="8">
    <location>
        <begin position="15"/>
        <end position="120"/>
    </location>
</feature>
<dbReference type="Proteomes" id="UP000718278">
    <property type="component" value="Unassembled WGS sequence"/>
</dbReference>
<evidence type="ECO:0000256" key="7">
    <source>
        <dbReference type="ARBA" id="ARBA00038093"/>
    </source>
</evidence>
<evidence type="ECO:0000313" key="9">
    <source>
        <dbReference type="EMBL" id="MBO1040915.1"/>
    </source>
</evidence>